<dbReference type="SUPFAM" id="SSF46894">
    <property type="entry name" value="C-terminal effector domain of the bipartite response regulators"/>
    <property type="match status" value="1"/>
</dbReference>
<keyword evidence="2" id="KW-0902">Two-component regulatory system</keyword>
<dbReference type="InterPro" id="IPR016032">
    <property type="entry name" value="Sig_transdc_resp-reg_C-effctor"/>
</dbReference>
<evidence type="ECO:0000259" key="9">
    <source>
        <dbReference type="PROSITE" id="PS51755"/>
    </source>
</evidence>
<dbReference type="InterPro" id="IPR001867">
    <property type="entry name" value="OmpR/PhoB-type_DNA-bd"/>
</dbReference>
<feature type="domain" description="Response regulatory" evidence="8">
    <location>
        <begin position="8"/>
        <end position="122"/>
    </location>
</feature>
<dbReference type="PROSITE" id="PS50110">
    <property type="entry name" value="RESPONSE_REGULATORY"/>
    <property type="match status" value="1"/>
</dbReference>
<evidence type="ECO:0000256" key="3">
    <source>
        <dbReference type="ARBA" id="ARBA00023015"/>
    </source>
</evidence>
<dbReference type="Gene3D" id="3.40.50.2300">
    <property type="match status" value="1"/>
</dbReference>
<protein>
    <submittedName>
        <fullName evidence="10">Response regulator</fullName>
    </submittedName>
</protein>
<organism evidence="10 11">
    <name type="scientific">Streptococcus suis</name>
    <dbReference type="NCBI Taxonomy" id="1307"/>
    <lineage>
        <taxon>Bacteria</taxon>
        <taxon>Bacillati</taxon>
        <taxon>Bacillota</taxon>
        <taxon>Bacilli</taxon>
        <taxon>Lactobacillales</taxon>
        <taxon>Streptococcaceae</taxon>
        <taxon>Streptococcus</taxon>
    </lineage>
</organism>
<gene>
    <name evidence="10" type="primary">arlR_1</name>
    <name evidence="10" type="ORF">ERS132440_00428</name>
</gene>
<dbReference type="GO" id="GO:0000156">
    <property type="term" value="F:phosphorelay response regulator activity"/>
    <property type="evidence" value="ECO:0007669"/>
    <property type="project" value="TreeGrafter"/>
</dbReference>
<dbReference type="Gene3D" id="1.10.10.10">
    <property type="entry name" value="Winged helix-like DNA-binding domain superfamily/Winged helix DNA-binding domain"/>
    <property type="match status" value="1"/>
</dbReference>
<feature type="DNA-binding region" description="OmpR/PhoB-type" evidence="7">
    <location>
        <begin position="133"/>
        <end position="233"/>
    </location>
</feature>
<evidence type="ECO:0000256" key="5">
    <source>
        <dbReference type="ARBA" id="ARBA00023163"/>
    </source>
</evidence>
<evidence type="ECO:0000313" key="10">
    <source>
        <dbReference type="EMBL" id="CYV40219.1"/>
    </source>
</evidence>
<dbReference type="SMART" id="SM00862">
    <property type="entry name" value="Trans_reg_C"/>
    <property type="match status" value="1"/>
</dbReference>
<dbReference type="GO" id="GO:0005829">
    <property type="term" value="C:cytosol"/>
    <property type="evidence" value="ECO:0007669"/>
    <property type="project" value="TreeGrafter"/>
</dbReference>
<proteinExistence type="predicted"/>
<dbReference type="GO" id="GO:0032993">
    <property type="term" value="C:protein-DNA complex"/>
    <property type="evidence" value="ECO:0007669"/>
    <property type="project" value="TreeGrafter"/>
</dbReference>
<comment type="caution">
    <text evidence="6">Lacks conserved residue(s) required for the propagation of feature annotation.</text>
</comment>
<dbReference type="GO" id="GO:0000976">
    <property type="term" value="F:transcription cis-regulatory region binding"/>
    <property type="evidence" value="ECO:0007669"/>
    <property type="project" value="TreeGrafter"/>
</dbReference>
<evidence type="ECO:0000256" key="7">
    <source>
        <dbReference type="PROSITE-ProRule" id="PRU01091"/>
    </source>
</evidence>
<dbReference type="EMBL" id="FIIB01000003">
    <property type="protein sequence ID" value="CYV40219.1"/>
    <property type="molecule type" value="Genomic_DNA"/>
</dbReference>
<dbReference type="InterPro" id="IPR036388">
    <property type="entry name" value="WH-like_DNA-bd_sf"/>
</dbReference>
<dbReference type="PANTHER" id="PTHR48111">
    <property type="entry name" value="REGULATOR OF RPOS"/>
    <property type="match status" value="1"/>
</dbReference>
<evidence type="ECO:0000256" key="1">
    <source>
        <dbReference type="ARBA" id="ARBA00022553"/>
    </source>
</evidence>
<dbReference type="FunFam" id="1.10.10.10:FF:000005">
    <property type="entry name" value="Two-component system response regulator"/>
    <property type="match status" value="1"/>
</dbReference>
<dbReference type="InterPro" id="IPR011006">
    <property type="entry name" value="CheY-like_superfamily"/>
</dbReference>
<name>A0A116MCI4_STRSU</name>
<evidence type="ECO:0000313" key="11">
    <source>
        <dbReference type="Proteomes" id="UP000074356"/>
    </source>
</evidence>
<dbReference type="AlphaFoldDB" id="A0A116MCI4"/>
<dbReference type="GO" id="GO:0006355">
    <property type="term" value="P:regulation of DNA-templated transcription"/>
    <property type="evidence" value="ECO:0007669"/>
    <property type="project" value="InterPro"/>
</dbReference>
<keyword evidence="3" id="KW-0805">Transcription regulation</keyword>
<keyword evidence="4 7" id="KW-0238">DNA-binding</keyword>
<dbReference type="InterPro" id="IPR001789">
    <property type="entry name" value="Sig_transdc_resp-reg_receiver"/>
</dbReference>
<dbReference type="Pfam" id="PF00486">
    <property type="entry name" value="Trans_reg_C"/>
    <property type="match status" value="1"/>
</dbReference>
<dbReference type="CDD" id="cd00383">
    <property type="entry name" value="trans_reg_C"/>
    <property type="match status" value="1"/>
</dbReference>
<evidence type="ECO:0000256" key="4">
    <source>
        <dbReference type="ARBA" id="ARBA00023125"/>
    </source>
</evidence>
<keyword evidence="5" id="KW-0804">Transcription</keyword>
<sequence length="233" mass="26785">MKEIMAKKILIAGRERNLSHFVSMELQKKDYLVDYASTGKEAMSLAHETDFDLILMSFQLSDMSSKELATELLAIKPATVMIVVVEPTEVSQYGEEVLSYAVSYVVKPFVISDLVEQISAIFRGRDFIDNNCKQVHMHAAYRDLKVDFQNRTVTRGDELINLTRREYDLLATLMNSPEPVSREQLLERVWKYEAASETNVVDVYIRYLRGKLDLPHQDSYIKTVRGVGYAMRD</sequence>
<dbReference type="SUPFAM" id="SSF52172">
    <property type="entry name" value="CheY-like"/>
    <property type="match status" value="1"/>
</dbReference>
<keyword evidence="1" id="KW-0597">Phosphoprotein</keyword>
<evidence type="ECO:0000256" key="2">
    <source>
        <dbReference type="ARBA" id="ARBA00023012"/>
    </source>
</evidence>
<dbReference type="SMART" id="SM00448">
    <property type="entry name" value="REC"/>
    <property type="match status" value="1"/>
</dbReference>
<dbReference type="InterPro" id="IPR039420">
    <property type="entry name" value="WalR-like"/>
</dbReference>
<dbReference type="Proteomes" id="UP000074356">
    <property type="component" value="Unassembled WGS sequence"/>
</dbReference>
<dbReference type="PANTHER" id="PTHR48111:SF22">
    <property type="entry name" value="REGULATOR OF RPOS"/>
    <property type="match status" value="1"/>
</dbReference>
<dbReference type="Pfam" id="PF00072">
    <property type="entry name" value="Response_reg"/>
    <property type="match status" value="1"/>
</dbReference>
<evidence type="ECO:0000256" key="6">
    <source>
        <dbReference type="PROSITE-ProRule" id="PRU00169"/>
    </source>
</evidence>
<dbReference type="PROSITE" id="PS51755">
    <property type="entry name" value="OMPR_PHOB"/>
    <property type="match status" value="1"/>
</dbReference>
<feature type="domain" description="OmpR/PhoB-type" evidence="9">
    <location>
        <begin position="133"/>
        <end position="233"/>
    </location>
</feature>
<evidence type="ECO:0000259" key="8">
    <source>
        <dbReference type="PROSITE" id="PS50110"/>
    </source>
</evidence>
<reference evidence="10 11" key="1">
    <citation type="submission" date="2016-02" db="EMBL/GenBank/DDBJ databases">
        <authorList>
            <consortium name="Pathogen Informatics"/>
        </authorList>
    </citation>
    <scope>NUCLEOTIDE SEQUENCE [LARGE SCALE GENOMIC DNA]</scope>
    <source>
        <strain evidence="10 11">LSS78</strain>
    </source>
</reference>
<accession>A0A116MCI4</accession>